<evidence type="ECO:0000313" key="2">
    <source>
        <dbReference type="Proteomes" id="UP000595095"/>
    </source>
</evidence>
<evidence type="ECO:0008006" key="3">
    <source>
        <dbReference type="Google" id="ProtNLM"/>
    </source>
</evidence>
<name>A0A7S9DYZ2_9ALTE</name>
<sequence length="195" mass="22292">MFVAYTNDFAGKYSDHFETMAAEYATRLVVHRVNREAMARGIERFKKQCHGANKWTPNPEEFARMCILQPEDLGIPSFDNAVIEIERARIASRQGKQVEYTHRIVRLMDARIGANLYTAPSRKDFLAMAKPEYTHWVSVAMAGQLPPERLAIGHTIENELPAHLKNVKALDDDTPLSRRLKSLREAAQDRRGDEK</sequence>
<dbReference type="KEGG" id="smaa:IT774_05020"/>
<dbReference type="Proteomes" id="UP000595095">
    <property type="component" value="Chromosome"/>
</dbReference>
<dbReference type="EMBL" id="CP064795">
    <property type="protein sequence ID" value="QPG06536.1"/>
    <property type="molecule type" value="Genomic_DNA"/>
</dbReference>
<protein>
    <recommendedName>
        <fullName evidence="3">Replication protein P</fullName>
    </recommendedName>
</protein>
<gene>
    <name evidence="1" type="ORF">IT774_05020</name>
</gene>
<evidence type="ECO:0000313" key="1">
    <source>
        <dbReference type="EMBL" id="QPG06536.1"/>
    </source>
</evidence>
<dbReference type="AlphaFoldDB" id="A0A7S9DYZ2"/>
<accession>A0A7S9DYZ2</accession>
<reference evidence="1 2" key="1">
    <citation type="submission" date="2020-11" db="EMBL/GenBank/DDBJ databases">
        <title>Complete genome sequence for Salinimonas sp. strain G2-b.</title>
        <authorList>
            <person name="Park S.-J."/>
        </authorList>
    </citation>
    <scope>NUCLEOTIDE SEQUENCE [LARGE SCALE GENOMIC DNA]</scope>
    <source>
        <strain evidence="1 2">G2-b</strain>
    </source>
</reference>
<dbReference type="RefSeq" id="WP_195811612.1">
    <property type="nucleotide sequence ID" value="NZ_CP064795.1"/>
</dbReference>
<organism evidence="1 2">
    <name type="scientific">Salinimonas marina</name>
    <dbReference type="NCBI Taxonomy" id="2785918"/>
    <lineage>
        <taxon>Bacteria</taxon>
        <taxon>Pseudomonadati</taxon>
        <taxon>Pseudomonadota</taxon>
        <taxon>Gammaproteobacteria</taxon>
        <taxon>Alteromonadales</taxon>
        <taxon>Alteromonadaceae</taxon>
        <taxon>Alteromonas/Salinimonas group</taxon>
        <taxon>Salinimonas</taxon>
    </lineage>
</organism>
<keyword evidence="2" id="KW-1185">Reference proteome</keyword>
<proteinExistence type="predicted"/>